<dbReference type="RefSeq" id="WP_204540213.1">
    <property type="nucleotide sequence ID" value="NZ_JAFBFI010000004.1"/>
</dbReference>
<dbReference type="InterPro" id="IPR023553">
    <property type="entry name" value="Uncharacterised_MeTfrase_YrrT"/>
</dbReference>
<dbReference type="PANTHER" id="PTHR43861">
    <property type="entry name" value="TRANS-ACONITATE 2-METHYLTRANSFERASE-RELATED"/>
    <property type="match status" value="1"/>
</dbReference>
<proteinExistence type="inferred from homology"/>
<keyword evidence="2 4" id="KW-0808">Transferase</keyword>
<dbReference type="GO" id="GO:0008168">
    <property type="term" value="F:methyltransferase activity"/>
    <property type="evidence" value="ECO:0007669"/>
    <property type="project" value="UniProtKB-KW"/>
</dbReference>
<comment type="function">
    <text evidence="4">Could be a S-adenosyl-L-methionine-dependent methyltransferase.</text>
</comment>
<dbReference type="PANTHER" id="PTHR43861:SF1">
    <property type="entry name" value="TRANS-ACONITATE 2-METHYLTRANSFERASE"/>
    <property type="match status" value="1"/>
</dbReference>
<gene>
    <name evidence="6" type="ORF">JOC77_001267</name>
</gene>
<evidence type="ECO:0000313" key="6">
    <source>
        <dbReference type="EMBL" id="MBM7691857.1"/>
    </source>
</evidence>
<evidence type="ECO:0000259" key="5">
    <source>
        <dbReference type="Pfam" id="PF13649"/>
    </source>
</evidence>
<evidence type="ECO:0000256" key="4">
    <source>
        <dbReference type="HAMAP-Rule" id="MF_02100"/>
    </source>
</evidence>
<reference evidence="6 7" key="1">
    <citation type="submission" date="2021-01" db="EMBL/GenBank/DDBJ databases">
        <title>Genomic Encyclopedia of Type Strains, Phase IV (KMG-IV): sequencing the most valuable type-strain genomes for metagenomic binning, comparative biology and taxonomic classification.</title>
        <authorList>
            <person name="Goeker M."/>
        </authorList>
    </citation>
    <scope>NUCLEOTIDE SEQUENCE [LARGE SCALE GENOMIC DNA]</scope>
    <source>
        <strain evidence="6 7">DSM 105482</strain>
    </source>
</reference>
<dbReference type="EMBL" id="JAFBFI010000004">
    <property type="protein sequence ID" value="MBM7691857.1"/>
    <property type="molecule type" value="Genomic_DNA"/>
</dbReference>
<dbReference type="SUPFAM" id="SSF53335">
    <property type="entry name" value="S-adenosyl-L-methionine-dependent methyltransferases"/>
    <property type="match status" value="1"/>
</dbReference>
<feature type="domain" description="Methyltransferase" evidence="5">
    <location>
        <begin position="49"/>
        <end position="139"/>
    </location>
</feature>
<dbReference type="Pfam" id="PF13649">
    <property type="entry name" value="Methyltransf_25"/>
    <property type="match status" value="1"/>
</dbReference>
<protein>
    <recommendedName>
        <fullName evidence="4">Uncharacterized methyltransferase JOC77_001267</fullName>
        <ecNumber evidence="4">2.1.1.-</ecNumber>
    </recommendedName>
</protein>
<accession>A0ABS2QFI4</accession>
<feature type="binding site" evidence="4">
    <location>
        <position position="53"/>
    </location>
    <ligand>
        <name>S-adenosyl-L-methionine</name>
        <dbReference type="ChEBI" id="CHEBI:59789"/>
    </ligand>
</feature>
<feature type="binding site" evidence="4">
    <location>
        <position position="97"/>
    </location>
    <ligand>
        <name>S-adenosyl-L-methionine</name>
        <dbReference type="ChEBI" id="CHEBI:59789"/>
    </ligand>
</feature>
<evidence type="ECO:0000256" key="3">
    <source>
        <dbReference type="ARBA" id="ARBA00022691"/>
    </source>
</evidence>
<comment type="similarity">
    <text evidence="4">Belongs to the methyltransferase superfamily. YrrT family.</text>
</comment>
<name>A0ABS2QFI4_9BACI</name>
<dbReference type="InterPro" id="IPR041698">
    <property type="entry name" value="Methyltransf_25"/>
</dbReference>
<keyword evidence="7" id="KW-1185">Reference proteome</keyword>
<keyword evidence="3 4" id="KW-0949">S-adenosyl-L-methionine</keyword>
<keyword evidence="1 4" id="KW-0489">Methyltransferase</keyword>
<evidence type="ECO:0000256" key="2">
    <source>
        <dbReference type="ARBA" id="ARBA00022679"/>
    </source>
</evidence>
<dbReference type="Proteomes" id="UP000823486">
    <property type="component" value="Unassembled WGS sequence"/>
</dbReference>
<dbReference type="CDD" id="cd02440">
    <property type="entry name" value="AdoMet_MTases"/>
    <property type="match status" value="1"/>
</dbReference>
<dbReference type="EC" id="2.1.1.-" evidence="4"/>
<sequence length="212" mass="24032">MGREFIELFNDWSETYDDTVVGHDIEYREVFKNYNEILNLTASKSQGHVVEFGVGTGNLTEKLLQSGLRVTGIEPSPSMRKKAEEKLGSRAEIKDGDFLEFEVSGKIDTFVSTYAFHHLTDEEKERAIKLYNSLLDKGGKIIFADTMYESVMAYERAIADAEDAGYLNLAADLRSEYYTTIPFLEKALTSNGFLVTFEKCNGFVWILEAIKQ</sequence>
<dbReference type="HAMAP" id="MF_02100">
    <property type="entry name" value="Methyltr_YrrT"/>
    <property type="match status" value="1"/>
</dbReference>
<evidence type="ECO:0000256" key="1">
    <source>
        <dbReference type="ARBA" id="ARBA00022603"/>
    </source>
</evidence>
<dbReference type="GO" id="GO:0032259">
    <property type="term" value="P:methylation"/>
    <property type="evidence" value="ECO:0007669"/>
    <property type="project" value="UniProtKB-KW"/>
</dbReference>
<organism evidence="6 7">
    <name type="scientific">Peribacillus deserti</name>
    <dbReference type="NCBI Taxonomy" id="673318"/>
    <lineage>
        <taxon>Bacteria</taxon>
        <taxon>Bacillati</taxon>
        <taxon>Bacillota</taxon>
        <taxon>Bacilli</taxon>
        <taxon>Bacillales</taxon>
        <taxon>Bacillaceae</taxon>
        <taxon>Peribacillus</taxon>
    </lineage>
</organism>
<comment type="caution">
    <text evidence="6">The sequence shown here is derived from an EMBL/GenBank/DDBJ whole genome shotgun (WGS) entry which is preliminary data.</text>
</comment>
<dbReference type="InterPro" id="IPR029063">
    <property type="entry name" value="SAM-dependent_MTases_sf"/>
</dbReference>
<evidence type="ECO:0000313" key="7">
    <source>
        <dbReference type="Proteomes" id="UP000823486"/>
    </source>
</evidence>
<dbReference type="Gene3D" id="3.40.50.150">
    <property type="entry name" value="Vaccinia Virus protein VP39"/>
    <property type="match status" value="1"/>
</dbReference>
<feature type="binding site" evidence="4">
    <location>
        <position position="74"/>
    </location>
    <ligand>
        <name>S-adenosyl-L-methionine</name>
        <dbReference type="ChEBI" id="CHEBI:59789"/>
    </ligand>
</feature>